<gene>
    <name evidence="1" type="ORF">OFUS_LOCUS3859</name>
</gene>
<dbReference type="Proteomes" id="UP000749559">
    <property type="component" value="Unassembled WGS sequence"/>
</dbReference>
<keyword evidence="2" id="KW-1185">Reference proteome</keyword>
<evidence type="ECO:0000313" key="1">
    <source>
        <dbReference type="EMBL" id="CAH1776709.1"/>
    </source>
</evidence>
<protein>
    <submittedName>
        <fullName evidence="1">Uncharacterized protein</fullName>
    </submittedName>
</protein>
<comment type="caution">
    <text evidence="1">The sequence shown here is derived from an EMBL/GenBank/DDBJ whole genome shotgun (WGS) entry which is preliminary data.</text>
</comment>
<feature type="non-terminal residue" evidence="1">
    <location>
        <position position="197"/>
    </location>
</feature>
<proteinExistence type="predicted"/>
<dbReference type="AlphaFoldDB" id="A0A8S4N6Q6"/>
<dbReference type="EMBL" id="CAIIXF020000002">
    <property type="protein sequence ID" value="CAH1776709.1"/>
    <property type="molecule type" value="Genomic_DNA"/>
</dbReference>
<sequence>TLHIGKIYSCDNSEIEIQATEMGFQKVRAAWRRFKNCFMKKKDAVAITASVETSTDVTLPADVDYETSKKDDQKPKEEAEGITRLQVEYMQVKLQEEIQVLDSELKIPFQDDGNTWNDDGDSLSIVSLSDTTSITRFSTSPRSQCSSSSLTLVTELSQSVSGFFSPCEIRAARSSLSDCIIEFPNDGSERNHGISVE</sequence>
<reference evidence="1" key="1">
    <citation type="submission" date="2022-03" db="EMBL/GenBank/DDBJ databases">
        <authorList>
            <person name="Martin C."/>
        </authorList>
    </citation>
    <scope>NUCLEOTIDE SEQUENCE</scope>
</reference>
<evidence type="ECO:0000313" key="2">
    <source>
        <dbReference type="Proteomes" id="UP000749559"/>
    </source>
</evidence>
<name>A0A8S4N6Q6_OWEFU</name>
<feature type="non-terminal residue" evidence="1">
    <location>
        <position position="1"/>
    </location>
</feature>
<organism evidence="1 2">
    <name type="scientific">Owenia fusiformis</name>
    <name type="common">Polychaete worm</name>
    <dbReference type="NCBI Taxonomy" id="6347"/>
    <lineage>
        <taxon>Eukaryota</taxon>
        <taxon>Metazoa</taxon>
        <taxon>Spiralia</taxon>
        <taxon>Lophotrochozoa</taxon>
        <taxon>Annelida</taxon>
        <taxon>Polychaeta</taxon>
        <taxon>Sedentaria</taxon>
        <taxon>Canalipalpata</taxon>
        <taxon>Sabellida</taxon>
        <taxon>Oweniida</taxon>
        <taxon>Oweniidae</taxon>
        <taxon>Owenia</taxon>
    </lineage>
</organism>
<accession>A0A8S4N6Q6</accession>